<dbReference type="PANTHER" id="PTHR43243">
    <property type="entry name" value="INNER MEMBRANE TRANSPORTER YGJI-RELATED"/>
    <property type="match status" value="1"/>
</dbReference>
<sequence length="659" mass="70853">MRKQISRWCSEFVGKLTRKKILSGDMMDTQMKRCLGTWDLMLFGVGQMIGGGIYVLSGTVAKDIAGPSIVLSFLIAGFVAMLSSLCYAEFAARIPKTGSAYLFGYITMGEFVGFVIAWQMVLENMIGAAAVARATGGYIDSLVGGAIRNSTINTIGIINVPLLGDYPDFIAFAVCILACVAVGVGVKHSARLNNVFTLINLLVILFVIVFGFTLADGKNWTDSGFMPFGFEGALRGAAVCFFAFIGFDSIATAGEESINPQKSIPIATLGSMSIVTVSYVGVAAALTLMVPYQGINAEAALPDAFEQRGLVWAKYIIAIGALSGMTTSLVGSIFALSRCCYAMAADGLMFEWFSHLNTRTQVPLNATIVFGLLSALFALIMDLHILVEFLSVGTLLAFTIVSASTIILHYQPKMDFMTDEKNYGSITPSEGGTPTASSVGDATPTFPEQQAAMAGTLRSSFRWLKFLKDYKPGIVVVFGVVFMAIFTGAFCSTLIHGMSYLREGSWWMILLCVSFGFGLVVSFGLIVIHRKTYTNLSFQVPFVPFTPALSIFCNVVLMTNLTSHTWLRFLIWMIIGLIVYFGYGIQHSKENKGTAYNSMVVFGTDDQDALTLDGSIHRPQVDGIDNPAHSSAVHTISSGGPPTATSPIQPRPAAAGPPK</sequence>
<dbReference type="Pfam" id="PF13520">
    <property type="entry name" value="AA_permease_2"/>
    <property type="match status" value="1"/>
</dbReference>
<proteinExistence type="predicted"/>
<dbReference type="Pfam" id="PF13906">
    <property type="entry name" value="AA_permease_C"/>
    <property type="match status" value="1"/>
</dbReference>
<dbReference type="OrthoDB" id="3900342at2759"/>
<dbReference type="InterPro" id="IPR002293">
    <property type="entry name" value="AA/rel_permease1"/>
</dbReference>
<feature type="transmembrane region" description="Helical" evidence="7">
    <location>
        <begin position="312"/>
        <end position="341"/>
    </location>
</feature>
<feature type="domain" description="Cationic amino acid transporter C-terminal" evidence="8">
    <location>
        <begin position="538"/>
        <end position="588"/>
    </location>
</feature>
<comment type="caution">
    <text evidence="9">The sequence shown here is derived from an EMBL/GenBank/DDBJ whole genome shotgun (WGS) entry which is preliminary data.</text>
</comment>
<evidence type="ECO:0000256" key="1">
    <source>
        <dbReference type="ARBA" id="ARBA00004141"/>
    </source>
</evidence>
<dbReference type="EMBL" id="MTYJ01000046">
    <property type="protein sequence ID" value="OQV18773.1"/>
    <property type="molecule type" value="Genomic_DNA"/>
</dbReference>
<protein>
    <submittedName>
        <fullName evidence="9">Cationic amino acid transporter 4</fullName>
    </submittedName>
</protein>
<feature type="region of interest" description="Disordered" evidence="6">
    <location>
        <begin position="631"/>
        <end position="659"/>
    </location>
</feature>
<feature type="transmembrane region" description="Helical" evidence="7">
    <location>
        <begin position="565"/>
        <end position="583"/>
    </location>
</feature>
<evidence type="ECO:0000256" key="5">
    <source>
        <dbReference type="ARBA" id="ARBA00023136"/>
    </source>
</evidence>
<keyword evidence="4 7" id="KW-1133">Transmembrane helix</keyword>
<evidence type="ECO:0000313" key="10">
    <source>
        <dbReference type="Proteomes" id="UP000192578"/>
    </source>
</evidence>
<dbReference type="GO" id="GO:0015171">
    <property type="term" value="F:amino acid transmembrane transporter activity"/>
    <property type="evidence" value="ECO:0007669"/>
    <property type="project" value="TreeGrafter"/>
</dbReference>
<keyword evidence="5 7" id="KW-0472">Membrane</keyword>
<keyword evidence="3 7" id="KW-0812">Transmembrane</keyword>
<keyword evidence="10" id="KW-1185">Reference proteome</keyword>
<evidence type="ECO:0000256" key="4">
    <source>
        <dbReference type="ARBA" id="ARBA00022989"/>
    </source>
</evidence>
<feature type="transmembrane region" description="Helical" evidence="7">
    <location>
        <begin position="362"/>
        <end position="380"/>
    </location>
</feature>
<evidence type="ECO:0000256" key="7">
    <source>
        <dbReference type="SAM" id="Phobius"/>
    </source>
</evidence>
<dbReference type="FunFam" id="1.20.1740.10:FF:000010">
    <property type="entry name" value="probable cationic amino acid transporter"/>
    <property type="match status" value="1"/>
</dbReference>
<evidence type="ECO:0000313" key="9">
    <source>
        <dbReference type="EMBL" id="OQV18773.1"/>
    </source>
</evidence>
<feature type="transmembrane region" description="Helical" evidence="7">
    <location>
        <begin position="234"/>
        <end position="254"/>
    </location>
</feature>
<gene>
    <name evidence="9" type="ORF">BV898_07210</name>
</gene>
<evidence type="ECO:0000256" key="6">
    <source>
        <dbReference type="SAM" id="MobiDB-lite"/>
    </source>
</evidence>
<name>A0A1W0WUE5_HYPEX</name>
<evidence type="ECO:0000256" key="2">
    <source>
        <dbReference type="ARBA" id="ARBA00022448"/>
    </source>
</evidence>
<dbReference type="AlphaFoldDB" id="A0A1W0WUE5"/>
<feature type="transmembrane region" description="Helical" evidence="7">
    <location>
        <begin position="386"/>
        <end position="408"/>
    </location>
</feature>
<accession>A0A1W0WUE5</accession>
<feature type="transmembrane region" description="Helical" evidence="7">
    <location>
        <begin position="69"/>
        <end position="88"/>
    </location>
</feature>
<feature type="transmembrane region" description="Helical" evidence="7">
    <location>
        <begin position="195"/>
        <end position="214"/>
    </location>
</feature>
<dbReference type="GO" id="GO:0005886">
    <property type="term" value="C:plasma membrane"/>
    <property type="evidence" value="ECO:0007669"/>
    <property type="project" value="TreeGrafter"/>
</dbReference>
<feature type="transmembrane region" description="Helical" evidence="7">
    <location>
        <begin position="100"/>
        <end position="121"/>
    </location>
</feature>
<feature type="compositionally biased region" description="Polar residues" evidence="6">
    <location>
        <begin position="631"/>
        <end position="648"/>
    </location>
</feature>
<comment type="subcellular location">
    <subcellularLocation>
        <location evidence="1">Membrane</location>
        <topology evidence="1">Multi-pass membrane protein</topology>
    </subcellularLocation>
</comment>
<evidence type="ECO:0000259" key="8">
    <source>
        <dbReference type="Pfam" id="PF13906"/>
    </source>
</evidence>
<dbReference type="Gene3D" id="1.20.1740.10">
    <property type="entry name" value="Amino acid/polyamine transporter I"/>
    <property type="match status" value="2"/>
</dbReference>
<feature type="transmembrane region" description="Helical" evidence="7">
    <location>
        <begin position="35"/>
        <end position="57"/>
    </location>
</feature>
<evidence type="ECO:0000256" key="3">
    <source>
        <dbReference type="ARBA" id="ARBA00022692"/>
    </source>
</evidence>
<reference evidence="10" key="1">
    <citation type="submission" date="2017-01" db="EMBL/GenBank/DDBJ databases">
        <title>Comparative genomics of anhydrobiosis in the tardigrade Hypsibius dujardini.</title>
        <authorList>
            <person name="Yoshida Y."/>
            <person name="Koutsovoulos G."/>
            <person name="Laetsch D."/>
            <person name="Stevens L."/>
            <person name="Kumar S."/>
            <person name="Horikawa D."/>
            <person name="Ishino K."/>
            <person name="Komine S."/>
            <person name="Tomita M."/>
            <person name="Blaxter M."/>
            <person name="Arakawa K."/>
        </authorList>
    </citation>
    <scope>NUCLEOTIDE SEQUENCE [LARGE SCALE GENOMIC DNA]</scope>
    <source>
        <strain evidence="10">Z151</strain>
    </source>
</reference>
<dbReference type="Proteomes" id="UP000192578">
    <property type="component" value="Unassembled WGS sequence"/>
</dbReference>
<feature type="transmembrane region" description="Helical" evidence="7">
    <location>
        <begin position="169"/>
        <end position="186"/>
    </location>
</feature>
<organism evidence="9 10">
    <name type="scientific">Hypsibius exemplaris</name>
    <name type="common">Freshwater tardigrade</name>
    <dbReference type="NCBI Taxonomy" id="2072580"/>
    <lineage>
        <taxon>Eukaryota</taxon>
        <taxon>Metazoa</taxon>
        <taxon>Ecdysozoa</taxon>
        <taxon>Tardigrada</taxon>
        <taxon>Eutardigrada</taxon>
        <taxon>Parachela</taxon>
        <taxon>Hypsibioidea</taxon>
        <taxon>Hypsibiidae</taxon>
        <taxon>Hypsibius</taxon>
    </lineage>
</organism>
<feature type="transmembrane region" description="Helical" evidence="7">
    <location>
        <begin position="507"/>
        <end position="528"/>
    </location>
</feature>
<feature type="transmembrane region" description="Helical" evidence="7">
    <location>
        <begin position="540"/>
        <end position="559"/>
    </location>
</feature>
<dbReference type="InterPro" id="IPR029485">
    <property type="entry name" value="CAT_C"/>
</dbReference>
<feature type="transmembrane region" description="Helical" evidence="7">
    <location>
        <begin position="474"/>
        <end position="495"/>
    </location>
</feature>
<feature type="transmembrane region" description="Helical" evidence="7">
    <location>
        <begin position="266"/>
        <end position="292"/>
    </location>
</feature>
<keyword evidence="2" id="KW-0813">Transport</keyword>
<dbReference type="PANTHER" id="PTHR43243:SF4">
    <property type="entry name" value="CATIONIC AMINO ACID TRANSPORTER 4"/>
    <property type="match status" value="1"/>
</dbReference>